<dbReference type="EC" id="3.6.1.54" evidence="3"/>
<gene>
    <name evidence="3" type="primary">lpxI</name>
    <name evidence="3" type="ORF">HJG44_08825</name>
</gene>
<dbReference type="Pfam" id="PF17930">
    <property type="entry name" value="LpxI_N"/>
    <property type="match status" value="1"/>
</dbReference>
<dbReference type="AlphaFoldDB" id="A0A849I7V4"/>
<evidence type="ECO:0000313" key="3">
    <source>
        <dbReference type="EMBL" id="NNM72489.1"/>
    </source>
</evidence>
<sequence>MGAEGSSGPVAILAGSGEFPLLLADRLAAAGRETRILAFRGFASRAVRARADASVGLLDAKGTLSWLERCGPDCVTLAGGLRRPDPGALLDAYSALRSRAELRAILARGDDNLLRAAIGLLEERGFRLVGLTDLAPELLAPAGALGTRVPDEASLGSVRIGMELLRKLSSFDVGQAAVLAGDRVLAIEGPEGTDRMLARARALRRRGFLRRPERGGVLVKAPKEGQDLRVDLPAIGPRTMVNAARAGLSGVAVASGLSVVLDRAETVRMADRLGLFLFGAAGRGT</sequence>
<dbReference type="PANTHER" id="PTHR39962:SF1">
    <property type="entry name" value="LPXI FAMILY PROTEIN"/>
    <property type="match status" value="1"/>
</dbReference>
<dbReference type="PANTHER" id="PTHR39962">
    <property type="entry name" value="BLL4848 PROTEIN"/>
    <property type="match status" value="1"/>
</dbReference>
<keyword evidence="4" id="KW-1185">Reference proteome</keyword>
<evidence type="ECO:0000313" key="4">
    <source>
        <dbReference type="Proteomes" id="UP000564885"/>
    </source>
</evidence>
<comment type="caution">
    <text evidence="3">The sequence shown here is derived from an EMBL/GenBank/DDBJ whole genome shotgun (WGS) entry which is preliminary data.</text>
</comment>
<dbReference type="RefSeq" id="WP_171217954.1">
    <property type="nucleotide sequence ID" value="NZ_JABEPP010000002.1"/>
</dbReference>
<dbReference type="InterPro" id="IPR041255">
    <property type="entry name" value="LpxI_N"/>
</dbReference>
<protein>
    <submittedName>
        <fullName evidence="3">UDP-2,3-diacylglucosamine diphosphatase LpxI</fullName>
        <ecNumber evidence="3">3.6.1.54</ecNumber>
    </submittedName>
</protein>
<dbReference type="InterPro" id="IPR010415">
    <property type="entry name" value="LpxI_C"/>
</dbReference>
<proteinExistence type="predicted"/>
<dbReference type="InterPro" id="IPR043167">
    <property type="entry name" value="LpxI_C_sf"/>
</dbReference>
<organism evidence="3 4">
    <name type="scientific">Enterovirga aerilata</name>
    <dbReference type="NCBI Taxonomy" id="2730920"/>
    <lineage>
        <taxon>Bacteria</taxon>
        <taxon>Pseudomonadati</taxon>
        <taxon>Pseudomonadota</taxon>
        <taxon>Alphaproteobacteria</taxon>
        <taxon>Hyphomicrobiales</taxon>
        <taxon>Methylobacteriaceae</taxon>
        <taxon>Enterovirga</taxon>
    </lineage>
</organism>
<name>A0A849I7V4_9HYPH</name>
<accession>A0A849I7V4</accession>
<dbReference type="GO" id="GO:0016787">
    <property type="term" value="F:hydrolase activity"/>
    <property type="evidence" value="ECO:0007669"/>
    <property type="project" value="UniProtKB-KW"/>
</dbReference>
<dbReference type="Gene3D" id="3.40.50.20">
    <property type="match status" value="1"/>
</dbReference>
<reference evidence="3 4" key="1">
    <citation type="submission" date="2020-04" db="EMBL/GenBank/DDBJ databases">
        <title>Enterovirga sp. isolate from soil.</title>
        <authorList>
            <person name="Chea S."/>
            <person name="Kim D.-U."/>
        </authorList>
    </citation>
    <scope>NUCLEOTIDE SEQUENCE [LARGE SCALE GENOMIC DNA]</scope>
    <source>
        <strain evidence="3 4">DB1703</strain>
    </source>
</reference>
<dbReference type="InterPro" id="IPR053174">
    <property type="entry name" value="LpxI"/>
</dbReference>
<dbReference type="Gene3D" id="3.40.140.80">
    <property type="match status" value="1"/>
</dbReference>
<evidence type="ECO:0000259" key="1">
    <source>
        <dbReference type="Pfam" id="PF06230"/>
    </source>
</evidence>
<feature type="domain" description="LpxI N-terminal" evidence="2">
    <location>
        <begin position="10"/>
        <end position="138"/>
    </location>
</feature>
<dbReference type="EMBL" id="JABEPP010000002">
    <property type="protein sequence ID" value="NNM72489.1"/>
    <property type="molecule type" value="Genomic_DNA"/>
</dbReference>
<feature type="domain" description="LpxI C-terminal" evidence="1">
    <location>
        <begin position="141"/>
        <end position="277"/>
    </location>
</feature>
<dbReference type="Proteomes" id="UP000564885">
    <property type="component" value="Unassembled WGS sequence"/>
</dbReference>
<keyword evidence="3" id="KW-0378">Hydrolase</keyword>
<dbReference type="Pfam" id="PF06230">
    <property type="entry name" value="LpxI_C"/>
    <property type="match status" value="1"/>
</dbReference>
<evidence type="ECO:0000259" key="2">
    <source>
        <dbReference type="Pfam" id="PF17930"/>
    </source>
</evidence>